<dbReference type="InterPro" id="IPR035952">
    <property type="entry name" value="Rhomboid-like_sf"/>
</dbReference>
<evidence type="ECO:0000256" key="3">
    <source>
        <dbReference type="ARBA" id="ARBA00022989"/>
    </source>
</evidence>
<dbReference type="GO" id="GO:0006508">
    <property type="term" value="P:proteolysis"/>
    <property type="evidence" value="ECO:0007669"/>
    <property type="project" value="UniProtKB-KW"/>
</dbReference>
<accession>A0ABX7S7P1</accession>
<dbReference type="PANTHER" id="PTHR43731:SF26">
    <property type="entry name" value="RHOMBOID-LIKE PROTEIN 10, CHLOROPLASTIC"/>
    <property type="match status" value="1"/>
</dbReference>
<keyword evidence="4 5" id="KW-0472">Membrane</keyword>
<feature type="domain" description="Peptidase S54 rhomboid" evidence="6">
    <location>
        <begin position="78"/>
        <end position="229"/>
    </location>
</feature>
<evidence type="ECO:0000259" key="6">
    <source>
        <dbReference type="Pfam" id="PF01694"/>
    </source>
</evidence>
<dbReference type="SUPFAM" id="SSF144091">
    <property type="entry name" value="Rhomboid-like"/>
    <property type="match status" value="1"/>
</dbReference>
<evidence type="ECO:0000256" key="5">
    <source>
        <dbReference type="SAM" id="Phobius"/>
    </source>
</evidence>
<keyword evidence="7" id="KW-0378">Hydrolase</keyword>
<dbReference type="Gene3D" id="1.20.1540.10">
    <property type="entry name" value="Rhomboid-like"/>
    <property type="match status" value="1"/>
</dbReference>
<protein>
    <submittedName>
        <fullName evidence="7">Rhomboid family intramembrane serine protease</fullName>
    </submittedName>
</protein>
<feature type="transmembrane region" description="Helical" evidence="5">
    <location>
        <begin position="167"/>
        <end position="193"/>
    </location>
</feature>
<reference evidence="7 8" key="1">
    <citation type="submission" date="2021-03" db="EMBL/GenBank/DDBJ databases">
        <title>Thermosipho ferrireducens sp.nov., an anaerobic thermophilic iron-reducing bacterium isolated from a deep-sea hydrothermal sulfide deposits.</title>
        <authorList>
            <person name="Zeng X."/>
            <person name="Chen Y."/>
            <person name="Shao Z."/>
        </authorList>
    </citation>
    <scope>NUCLEOTIDE SEQUENCE [LARGE SCALE GENOMIC DNA]</scope>
    <source>
        <strain evidence="7 8">JL129W03</strain>
    </source>
</reference>
<comment type="subcellular location">
    <subcellularLocation>
        <location evidence="1">Membrane</location>
        <topology evidence="1">Multi-pass membrane protein</topology>
    </subcellularLocation>
</comment>
<evidence type="ECO:0000313" key="7">
    <source>
        <dbReference type="EMBL" id="QTA38606.1"/>
    </source>
</evidence>
<feature type="transmembrane region" description="Helical" evidence="5">
    <location>
        <begin position="142"/>
        <end position="160"/>
    </location>
</feature>
<gene>
    <name evidence="7" type="ORF">JYK00_03595</name>
</gene>
<dbReference type="InterPro" id="IPR050925">
    <property type="entry name" value="Rhomboid_protease_S54"/>
</dbReference>
<keyword evidence="3 5" id="KW-1133">Transmembrane helix</keyword>
<feature type="transmembrane region" description="Helical" evidence="5">
    <location>
        <begin position="208"/>
        <end position="227"/>
    </location>
</feature>
<keyword evidence="2 5" id="KW-0812">Transmembrane</keyword>
<keyword evidence="8" id="KW-1185">Reference proteome</keyword>
<dbReference type="RefSeq" id="WP_207567324.1">
    <property type="nucleotide sequence ID" value="NZ_CP071446.1"/>
</dbReference>
<evidence type="ECO:0000313" key="8">
    <source>
        <dbReference type="Proteomes" id="UP000671862"/>
    </source>
</evidence>
<feature type="transmembrane region" description="Helical" evidence="5">
    <location>
        <begin position="15"/>
        <end position="32"/>
    </location>
</feature>
<dbReference type="Pfam" id="PF01694">
    <property type="entry name" value="Rhomboid"/>
    <property type="match status" value="1"/>
</dbReference>
<dbReference type="InterPro" id="IPR022764">
    <property type="entry name" value="Peptidase_S54_rhomboid_dom"/>
</dbReference>
<feature type="transmembrane region" description="Helical" evidence="5">
    <location>
        <begin position="118"/>
        <end position="136"/>
    </location>
</feature>
<proteinExistence type="predicted"/>
<dbReference type="GO" id="GO:0008233">
    <property type="term" value="F:peptidase activity"/>
    <property type="evidence" value="ECO:0007669"/>
    <property type="project" value="UniProtKB-KW"/>
</dbReference>
<dbReference type="EMBL" id="CP071446">
    <property type="protein sequence ID" value="QTA38606.1"/>
    <property type="molecule type" value="Genomic_DNA"/>
</dbReference>
<dbReference type="Proteomes" id="UP000671862">
    <property type="component" value="Chromosome"/>
</dbReference>
<sequence length="233" mass="27301">MFPLYDTIPSRKKPYITYAIIVVNVLVFLYELSLRGYQLDLFFYNYGVIPLRYTWKIAPSLKLMAYWRAIEPSITSGSLVPLISHMFIHGGWSHIIGNMWFLWIFGDNIEDRMGHFKYFLFYLSGGIFAMFFYTLFNLYSPYPMIGASGAVSAVMGAYFVQFYYSKIVTLVIWFIPFLIEIPAIVYLFFWFLFQVLNGTFSNITGSGVAYWAHVGGFIYGMVIGRMVRKRYYW</sequence>
<evidence type="ECO:0000256" key="1">
    <source>
        <dbReference type="ARBA" id="ARBA00004141"/>
    </source>
</evidence>
<dbReference type="PANTHER" id="PTHR43731">
    <property type="entry name" value="RHOMBOID PROTEASE"/>
    <property type="match status" value="1"/>
</dbReference>
<name>A0ABX7S7P1_9BACT</name>
<feature type="transmembrane region" description="Helical" evidence="5">
    <location>
        <begin position="82"/>
        <end position="106"/>
    </location>
</feature>
<keyword evidence="7" id="KW-0645">Protease</keyword>
<evidence type="ECO:0000256" key="2">
    <source>
        <dbReference type="ARBA" id="ARBA00022692"/>
    </source>
</evidence>
<organism evidence="7 8">
    <name type="scientific">Thermosipho ferrireducens</name>
    <dbReference type="NCBI Taxonomy" id="2571116"/>
    <lineage>
        <taxon>Bacteria</taxon>
        <taxon>Thermotogati</taxon>
        <taxon>Thermotogota</taxon>
        <taxon>Thermotogae</taxon>
        <taxon>Thermotogales</taxon>
        <taxon>Fervidobacteriaceae</taxon>
        <taxon>Thermosipho</taxon>
    </lineage>
</organism>
<evidence type="ECO:0000256" key="4">
    <source>
        <dbReference type="ARBA" id="ARBA00023136"/>
    </source>
</evidence>